<dbReference type="Proteomes" id="UP000001949">
    <property type="component" value="Unassembled WGS sequence"/>
</dbReference>
<accession>Q4MZN0</accession>
<name>Q4MZN0_THEPA</name>
<dbReference type="OMA" id="FEWPLTI"/>
<reference evidence="2 3" key="1">
    <citation type="journal article" date="2005" name="Science">
        <title>Genome sequence of Theileria parva, a bovine pathogen that transforms lymphocytes.</title>
        <authorList>
            <person name="Gardner M.J."/>
            <person name="Bishop R."/>
            <person name="Shah T."/>
            <person name="de Villiers E.P."/>
            <person name="Carlton J.M."/>
            <person name="Hall N."/>
            <person name="Ren Q."/>
            <person name="Paulsen I.T."/>
            <person name="Pain A."/>
            <person name="Berriman M."/>
            <person name="Wilson R.J.M."/>
            <person name="Sato S."/>
            <person name="Ralph S.A."/>
            <person name="Mann D.J."/>
            <person name="Xiong Z."/>
            <person name="Shallom S.J."/>
            <person name="Weidman J."/>
            <person name="Jiang L."/>
            <person name="Lynn J."/>
            <person name="Weaver B."/>
            <person name="Shoaibi A."/>
            <person name="Domingo A.R."/>
            <person name="Wasawo D."/>
            <person name="Crabtree J."/>
            <person name="Wortman J.R."/>
            <person name="Haas B."/>
            <person name="Angiuoli S.V."/>
            <person name="Creasy T.H."/>
            <person name="Lu C."/>
            <person name="Suh B."/>
            <person name="Silva J.C."/>
            <person name="Utterback T.R."/>
            <person name="Feldblyum T.V."/>
            <person name="Pertea M."/>
            <person name="Allen J."/>
            <person name="Nierman W.C."/>
            <person name="Taracha E.L.N."/>
            <person name="Salzberg S.L."/>
            <person name="White O.R."/>
            <person name="Fitzhugh H.A."/>
            <person name="Morzaria S."/>
            <person name="Venter J.C."/>
            <person name="Fraser C.M."/>
            <person name="Nene V."/>
        </authorList>
    </citation>
    <scope>NUCLEOTIDE SEQUENCE [LARGE SCALE GENOMIC DNA]</scope>
    <source>
        <strain evidence="2 3">Muguga</strain>
    </source>
</reference>
<evidence type="ECO:0000256" key="1">
    <source>
        <dbReference type="SAM" id="Phobius"/>
    </source>
</evidence>
<proteinExistence type="predicted"/>
<gene>
    <name evidence="2" type="ordered locus">TP03_0487</name>
</gene>
<keyword evidence="3" id="KW-1185">Reference proteome</keyword>
<keyword evidence="1" id="KW-0812">Transmembrane</keyword>
<organism evidence="2 3">
    <name type="scientific">Theileria parva</name>
    <name type="common">East coast fever infection agent</name>
    <dbReference type="NCBI Taxonomy" id="5875"/>
    <lineage>
        <taxon>Eukaryota</taxon>
        <taxon>Sar</taxon>
        <taxon>Alveolata</taxon>
        <taxon>Apicomplexa</taxon>
        <taxon>Aconoidasida</taxon>
        <taxon>Piroplasmida</taxon>
        <taxon>Theileriidae</taxon>
        <taxon>Theileria</taxon>
    </lineage>
</organism>
<protein>
    <submittedName>
        <fullName evidence="2">Uncharacterized protein</fullName>
    </submittedName>
</protein>
<evidence type="ECO:0000313" key="2">
    <source>
        <dbReference type="EMBL" id="EAN31231.1"/>
    </source>
</evidence>
<dbReference type="EMBL" id="AAGK01000005">
    <property type="protein sequence ID" value="EAN31231.1"/>
    <property type="molecule type" value="Genomic_DNA"/>
</dbReference>
<dbReference type="VEuPathDB" id="PiroplasmaDB:TpMuguga_03g00487"/>
<keyword evidence="1" id="KW-0472">Membrane</keyword>
<sequence>MYIKCSIIYIVIFNIILINTLSSNIRKNTIRNSYFHTHLLFQTLDLIKIFGRISEVSLIGNVIPLSVDRLGNNFTVKKLRWKRLFKNKKEKLDLETFKERLYNCSFSWPSDYITNRTTPFLIPLKFRHKYKLKCKCFPVSMELYYDIKSRLCKDGELITNKIINNYIQNQPIHINSIDSTFKALSGEEEELTLEHMIAYIKYRSPLIQMINWNSFISSLPVGPDD</sequence>
<feature type="transmembrane region" description="Helical" evidence="1">
    <location>
        <begin position="6"/>
        <end position="25"/>
    </location>
</feature>
<dbReference type="InParanoid" id="Q4MZN0"/>
<dbReference type="GeneID" id="3499949"/>
<dbReference type="RefSeq" id="XP_763514.1">
    <property type="nucleotide sequence ID" value="XM_758421.1"/>
</dbReference>
<evidence type="ECO:0000313" key="3">
    <source>
        <dbReference type="Proteomes" id="UP000001949"/>
    </source>
</evidence>
<dbReference type="eggNOG" id="ENOG502T1KK">
    <property type="taxonomic scope" value="Eukaryota"/>
</dbReference>
<dbReference type="KEGG" id="tpv:TP03_0487"/>
<keyword evidence="1" id="KW-1133">Transmembrane helix</keyword>
<dbReference type="FunCoup" id="Q4MZN0">
    <property type="interactions" value="10"/>
</dbReference>
<comment type="caution">
    <text evidence="2">The sequence shown here is derived from an EMBL/GenBank/DDBJ whole genome shotgun (WGS) entry which is preliminary data.</text>
</comment>
<dbReference type="AlphaFoldDB" id="Q4MZN0"/>